<keyword evidence="8" id="KW-0687">Ribonucleoprotein</keyword>
<dbReference type="PROSITE" id="PS52002">
    <property type="entry name" value="SM"/>
    <property type="match status" value="1"/>
</dbReference>
<dbReference type="GO" id="GO:0000398">
    <property type="term" value="P:mRNA splicing, via spliceosome"/>
    <property type="evidence" value="ECO:0007669"/>
    <property type="project" value="InterPro"/>
</dbReference>
<feature type="chain" id="PRO_5033009279" description="Sm protein F" evidence="10">
    <location>
        <begin position="25"/>
        <end position="266"/>
    </location>
</feature>
<dbReference type="GO" id="GO:0005685">
    <property type="term" value="C:U1 snRNP"/>
    <property type="evidence" value="ECO:0007669"/>
    <property type="project" value="TreeGrafter"/>
</dbReference>
<dbReference type="InterPro" id="IPR016487">
    <property type="entry name" value="Lsm6/sSmF"/>
</dbReference>
<evidence type="ECO:0000313" key="12">
    <source>
        <dbReference type="EMBL" id="CAE8698674.1"/>
    </source>
</evidence>
<proteinExistence type="inferred from homology"/>
<evidence type="ECO:0000256" key="8">
    <source>
        <dbReference type="ARBA" id="ARBA00023274"/>
    </source>
</evidence>
<gene>
    <name evidence="12" type="ORF">PGLA2088_LOCUS30840</name>
</gene>
<dbReference type="AlphaFoldDB" id="A0A813KGV3"/>
<feature type="signal peptide" evidence="10">
    <location>
        <begin position="1"/>
        <end position="24"/>
    </location>
</feature>
<dbReference type="InterPro" id="IPR001163">
    <property type="entry name" value="Sm_dom_euk/arc"/>
</dbReference>
<keyword evidence="10" id="KW-0732">Signal</keyword>
<evidence type="ECO:0000256" key="10">
    <source>
        <dbReference type="SAM" id="SignalP"/>
    </source>
</evidence>
<keyword evidence="7" id="KW-0539">Nucleus</keyword>
<keyword evidence="4" id="KW-0747">Spliceosome</keyword>
<name>A0A813KGV3_POLGL</name>
<dbReference type="Pfam" id="PF01423">
    <property type="entry name" value="LSM"/>
    <property type="match status" value="1"/>
</dbReference>
<comment type="caution">
    <text evidence="12">The sequence shown here is derived from an EMBL/GenBank/DDBJ whole genome shotgun (WGS) entry which is preliminary data.</text>
</comment>
<dbReference type="PANTHER" id="PTHR11021:SF0">
    <property type="entry name" value="SMALL NUCLEAR RIBONUCLEOPROTEIN F"/>
    <property type="match status" value="1"/>
</dbReference>
<keyword evidence="5" id="KW-0694">RNA-binding</keyword>
<dbReference type="InterPro" id="IPR034100">
    <property type="entry name" value="Sm_F"/>
</dbReference>
<protein>
    <recommendedName>
        <fullName evidence="9">Sm protein F</fullName>
    </recommendedName>
</protein>
<feature type="domain" description="Sm" evidence="11">
    <location>
        <begin position="189"/>
        <end position="261"/>
    </location>
</feature>
<evidence type="ECO:0000256" key="7">
    <source>
        <dbReference type="ARBA" id="ARBA00023242"/>
    </source>
</evidence>
<dbReference type="SMART" id="SM00651">
    <property type="entry name" value="Sm"/>
    <property type="match status" value="1"/>
</dbReference>
<evidence type="ECO:0000256" key="4">
    <source>
        <dbReference type="ARBA" id="ARBA00022728"/>
    </source>
</evidence>
<dbReference type="SUPFAM" id="SSF50182">
    <property type="entry name" value="Sm-like ribonucleoproteins"/>
    <property type="match status" value="1"/>
</dbReference>
<keyword evidence="6" id="KW-0508">mRNA splicing</keyword>
<comment type="subcellular location">
    <subcellularLocation>
        <location evidence="1">Nucleus</location>
    </subcellularLocation>
</comment>
<dbReference type="Gene3D" id="2.30.30.100">
    <property type="match status" value="1"/>
</dbReference>
<evidence type="ECO:0000256" key="9">
    <source>
        <dbReference type="ARBA" id="ARBA00030144"/>
    </source>
</evidence>
<dbReference type="Proteomes" id="UP000626109">
    <property type="component" value="Unassembled WGS sequence"/>
</dbReference>
<keyword evidence="3" id="KW-0507">mRNA processing</keyword>
<reference evidence="12" key="1">
    <citation type="submission" date="2021-02" db="EMBL/GenBank/DDBJ databases">
        <authorList>
            <person name="Dougan E. K."/>
            <person name="Rhodes N."/>
            <person name="Thang M."/>
            <person name="Chan C."/>
        </authorList>
    </citation>
    <scope>NUCLEOTIDE SEQUENCE</scope>
</reference>
<dbReference type="PANTHER" id="PTHR11021">
    <property type="entry name" value="SMALL NUCLEAR RIBONUCLEOPROTEIN F SNRNP-F"/>
    <property type="match status" value="1"/>
</dbReference>
<sequence>MSRALSRITFFGWALLLPWLPGDAQSCGQQASGEIAAADEHRLGSAASRLLAAAEAFHRLRRDASSSAPSEIDELRRGISGPELELLAGDGPASQELSARFEGLQGHGHQFDLCGLQIASQAAASSAVDLYNGLVPLADAHVEVQLVLLCLAEEQLLLFKRTMCEGLNAHGGIFLCMSRLSIMATVPVNPKPFLNDLTGKLVLTKLKWGMEYKGTLKSIDPYMNLQLLNTEEWVDGSFRGNLGEVFIRCNNVLYIRGMADEESDMD</sequence>
<evidence type="ECO:0000259" key="11">
    <source>
        <dbReference type="PROSITE" id="PS52002"/>
    </source>
</evidence>
<organism evidence="12 13">
    <name type="scientific">Polarella glacialis</name>
    <name type="common">Dinoflagellate</name>
    <dbReference type="NCBI Taxonomy" id="89957"/>
    <lineage>
        <taxon>Eukaryota</taxon>
        <taxon>Sar</taxon>
        <taxon>Alveolata</taxon>
        <taxon>Dinophyceae</taxon>
        <taxon>Suessiales</taxon>
        <taxon>Suessiaceae</taxon>
        <taxon>Polarella</taxon>
    </lineage>
</organism>
<evidence type="ECO:0000256" key="5">
    <source>
        <dbReference type="ARBA" id="ARBA00022884"/>
    </source>
</evidence>
<dbReference type="CDD" id="cd01722">
    <property type="entry name" value="Sm_F"/>
    <property type="match status" value="1"/>
</dbReference>
<evidence type="ECO:0000256" key="3">
    <source>
        <dbReference type="ARBA" id="ARBA00022664"/>
    </source>
</evidence>
<dbReference type="EMBL" id="CAJNNW010029034">
    <property type="protein sequence ID" value="CAE8698674.1"/>
    <property type="molecule type" value="Genomic_DNA"/>
</dbReference>
<dbReference type="InterPro" id="IPR047575">
    <property type="entry name" value="Sm"/>
</dbReference>
<dbReference type="GO" id="GO:0071013">
    <property type="term" value="C:catalytic step 2 spliceosome"/>
    <property type="evidence" value="ECO:0007669"/>
    <property type="project" value="TreeGrafter"/>
</dbReference>
<evidence type="ECO:0000313" key="13">
    <source>
        <dbReference type="Proteomes" id="UP000626109"/>
    </source>
</evidence>
<evidence type="ECO:0000256" key="2">
    <source>
        <dbReference type="ARBA" id="ARBA00007927"/>
    </source>
</evidence>
<comment type="similarity">
    <text evidence="2">Belongs to the snRNP Sm proteins family. SmF/LSm6 subfamily.</text>
</comment>
<dbReference type="GO" id="GO:0003723">
    <property type="term" value="F:RNA binding"/>
    <property type="evidence" value="ECO:0007669"/>
    <property type="project" value="UniProtKB-KW"/>
</dbReference>
<evidence type="ECO:0000256" key="6">
    <source>
        <dbReference type="ARBA" id="ARBA00023187"/>
    </source>
</evidence>
<dbReference type="InterPro" id="IPR010920">
    <property type="entry name" value="LSM_dom_sf"/>
</dbReference>
<dbReference type="GO" id="GO:0034715">
    <property type="term" value="C:pICln-Sm protein complex"/>
    <property type="evidence" value="ECO:0007669"/>
    <property type="project" value="TreeGrafter"/>
</dbReference>
<accession>A0A813KGV3</accession>
<evidence type="ECO:0000256" key="1">
    <source>
        <dbReference type="ARBA" id="ARBA00004123"/>
    </source>
</evidence>